<name>A0A645C4L7_9ZZZZ</name>
<dbReference type="AlphaFoldDB" id="A0A645C4L7"/>
<evidence type="ECO:0000313" key="1">
    <source>
        <dbReference type="EMBL" id="MPM71911.1"/>
    </source>
</evidence>
<sequence length="182" mass="20453">MAGIRNEQDVPHLPIFQKAPQPWHGNRAPGIYHPRIVAGQIGFLSPGKTVPGPIDGQQIPFPHLRYDTFESLHYFSPFRLPVGKKPDPPSRPVELLVKQLRHGNSIPVGERQSGKTAVWITVFGNADHQRPVTFYLLTGNRLPTFMKCFFQYSPIAADDIDNTVQQSKGNGLLILSRVRNRI</sequence>
<gene>
    <name evidence="1" type="ORF">SDC9_118882</name>
</gene>
<protein>
    <submittedName>
        <fullName evidence="1">Uncharacterized protein</fullName>
    </submittedName>
</protein>
<reference evidence="1" key="1">
    <citation type="submission" date="2019-08" db="EMBL/GenBank/DDBJ databases">
        <authorList>
            <person name="Kucharzyk K."/>
            <person name="Murdoch R.W."/>
            <person name="Higgins S."/>
            <person name="Loffler F."/>
        </authorList>
    </citation>
    <scope>NUCLEOTIDE SEQUENCE</scope>
</reference>
<organism evidence="1">
    <name type="scientific">bioreactor metagenome</name>
    <dbReference type="NCBI Taxonomy" id="1076179"/>
    <lineage>
        <taxon>unclassified sequences</taxon>
        <taxon>metagenomes</taxon>
        <taxon>ecological metagenomes</taxon>
    </lineage>
</organism>
<comment type="caution">
    <text evidence="1">The sequence shown here is derived from an EMBL/GenBank/DDBJ whole genome shotgun (WGS) entry which is preliminary data.</text>
</comment>
<dbReference type="EMBL" id="VSSQ01024410">
    <property type="protein sequence ID" value="MPM71911.1"/>
    <property type="molecule type" value="Genomic_DNA"/>
</dbReference>
<accession>A0A645C4L7</accession>
<proteinExistence type="predicted"/>